<sequence length="114" mass="12485">MTTATTAPQEDVSANASPIYTLFDAETTDVLTKDHILRLAVGTVGAVLVKNFRPADEVADIVRALDDVPLKSYDEQLIWPPILKLGPAAYDFYGAHDLEEGYWRHAEEAVAARA</sequence>
<comment type="caution">
    <text evidence="1">The sequence shown here is derived from an EMBL/GenBank/DDBJ whole genome shotgun (WGS) entry which is preliminary data.</text>
</comment>
<evidence type="ECO:0000313" key="1">
    <source>
        <dbReference type="EMBL" id="MFD0853341.1"/>
    </source>
</evidence>
<protein>
    <submittedName>
        <fullName evidence="1">Uncharacterized protein</fullName>
    </submittedName>
</protein>
<name>A0ABW3CFK7_9ACTN</name>
<dbReference type="EMBL" id="JBHTIR010002085">
    <property type="protein sequence ID" value="MFD0853341.1"/>
    <property type="molecule type" value="Genomic_DNA"/>
</dbReference>
<organism evidence="1 2">
    <name type="scientific">Actinomadura adrarensis</name>
    <dbReference type="NCBI Taxonomy" id="1819600"/>
    <lineage>
        <taxon>Bacteria</taxon>
        <taxon>Bacillati</taxon>
        <taxon>Actinomycetota</taxon>
        <taxon>Actinomycetes</taxon>
        <taxon>Streptosporangiales</taxon>
        <taxon>Thermomonosporaceae</taxon>
        <taxon>Actinomadura</taxon>
    </lineage>
</organism>
<reference evidence="2" key="1">
    <citation type="journal article" date="2019" name="Int. J. Syst. Evol. Microbiol.">
        <title>The Global Catalogue of Microorganisms (GCM) 10K type strain sequencing project: providing services to taxonomists for standard genome sequencing and annotation.</title>
        <authorList>
            <consortium name="The Broad Institute Genomics Platform"/>
            <consortium name="The Broad Institute Genome Sequencing Center for Infectious Disease"/>
            <person name="Wu L."/>
            <person name="Ma J."/>
        </authorList>
    </citation>
    <scope>NUCLEOTIDE SEQUENCE [LARGE SCALE GENOMIC DNA]</scope>
    <source>
        <strain evidence="2">JCM 31696</strain>
    </source>
</reference>
<gene>
    <name evidence="1" type="ORF">ACFQ07_13960</name>
</gene>
<accession>A0ABW3CFK7</accession>
<proteinExistence type="predicted"/>
<feature type="non-terminal residue" evidence="1">
    <location>
        <position position="114"/>
    </location>
</feature>
<dbReference type="Proteomes" id="UP001597083">
    <property type="component" value="Unassembled WGS sequence"/>
</dbReference>
<keyword evidence="2" id="KW-1185">Reference proteome</keyword>
<evidence type="ECO:0000313" key="2">
    <source>
        <dbReference type="Proteomes" id="UP001597083"/>
    </source>
</evidence>